<accession>A0A9P7Y8U5</accession>
<evidence type="ECO:0000313" key="3">
    <source>
        <dbReference type="EMBL" id="KAG9229270.1"/>
    </source>
</evidence>
<keyword evidence="4" id="KW-1185">Reference proteome</keyword>
<feature type="compositionally biased region" description="Low complexity" evidence="1">
    <location>
        <begin position="194"/>
        <end position="203"/>
    </location>
</feature>
<sequence>MATTRAQAEQQEYEVSKTDVFKTDEHSTDEDKIHEDQIDAEGEIHEGGKVAQAGIDLLPIEEVKIDDHKIHDKIEDEIGDKIEDKINDRINDKIEDQIEDKFEDTVEDKIDDDKVDGKTEAMSDEAYEIDECAICDDDSSDWELSDDEEDDSSVSEEMTFRRIAWRPSLICAPSLISMLHYQAIEDAKLASQCSPESSPDSSPGPNPTLTLGSVSGAPASTSESTSASNPGSNPGTTSESTTKSTPESATAPPKAQSSLDSEKRRLPINPGLHQCLSPQQVRQQMIANELGGSTLSHDLVWEHKQNKSRPDPRRMPRLDQSGKDSKIYGANVNMYFTPCLSDYHSKGWQCRASFAVPPTTTSMQVSLEGTAVCSSSCLAPVVFPLDRLVSAVLPTQH</sequence>
<evidence type="ECO:0000313" key="4">
    <source>
        <dbReference type="Proteomes" id="UP000824998"/>
    </source>
</evidence>
<dbReference type="InterPro" id="IPR021711">
    <property type="entry name" value="DUF3295"/>
</dbReference>
<feature type="compositionally biased region" description="Acidic residues" evidence="1">
    <location>
        <begin position="133"/>
        <end position="154"/>
    </location>
</feature>
<feature type="region of interest" description="Disordered" evidence="1">
    <location>
        <begin position="1"/>
        <end position="35"/>
    </location>
</feature>
<protein>
    <recommendedName>
        <fullName evidence="2">DUF3295 domain-containing protein</fullName>
    </recommendedName>
</protein>
<dbReference type="Proteomes" id="UP000824998">
    <property type="component" value="Unassembled WGS sequence"/>
</dbReference>
<dbReference type="Pfam" id="PF11702">
    <property type="entry name" value="DUF3295"/>
    <property type="match status" value="1"/>
</dbReference>
<feature type="compositionally biased region" description="Low complexity" evidence="1">
    <location>
        <begin position="215"/>
        <end position="253"/>
    </location>
</feature>
<feature type="compositionally biased region" description="Polar residues" evidence="1">
    <location>
        <begin position="1"/>
        <end position="10"/>
    </location>
</feature>
<feature type="region of interest" description="Disordered" evidence="1">
    <location>
        <begin position="133"/>
        <end position="157"/>
    </location>
</feature>
<feature type="region of interest" description="Disordered" evidence="1">
    <location>
        <begin position="192"/>
        <end position="273"/>
    </location>
</feature>
<dbReference type="OrthoDB" id="437078at2759"/>
<gene>
    <name evidence="3" type="ORF">BJ875DRAFT_203397</name>
</gene>
<evidence type="ECO:0000256" key="1">
    <source>
        <dbReference type="SAM" id="MobiDB-lite"/>
    </source>
</evidence>
<feature type="region of interest" description="Disordered" evidence="1">
    <location>
        <begin position="303"/>
        <end position="324"/>
    </location>
</feature>
<reference evidence="3" key="1">
    <citation type="journal article" date="2021" name="IMA Fungus">
        <title>Genomic characterization of three marine fungi, including Emericellopsis atlantica sp. nov. with signatures of a generalist lifestyle and marine biomass degradation.</title>
        <authorList>
            <person name="Hagestad O.C."/>
            <person name="Hou L."/>
            <person name="Andersen J.H."/>
            <person name="Hansen E.H."/>
            <person name="Altermark B."/>
            <person name="Li C."/>
            <person name="Kuhnert E."/>
            <person name="Cox R.J."/>
            <person name="Crous P.W."/>
            <person name="Spatafora J.W."/>
            <person name="Lail K."/>
            <person name="Amirebrahimi M."/>
            <person name="Lipzen A."/>
            <person name="Pangilinan J."/>
            <person name="Andreopoulos W."/>
            <person name="Hayes R.D."/>
            <person name="Ng V."/>
            <person name="Grigoriev I.V."/>
            <person name="Jackson S.A."/>
            <person name="Sutton T.D.S."/>
            <person name="Dobson A.D.W."/>
            <person name="Rama T."/>
        </authorList>
    </citation>
    <scope>NUCLEOTIDE SEQUENCE</scope>
    <source>
        <strain evidence="3">TRa018bII</strain>
    </source>
</reference>
<evidence type="ECO:0000259" key="2">
    <source>
        <dbReference type="Pfam" id="PF11702"/>
    </source>
</evidence>
<comment type="caution">
    <text evidence="3">The sequence shown here is derived from an EMBL/GenBank/DDBJ whole genome shotgun (WGS) entry which is preliminary data.</text>
</comment>
<feature type="domain" description="DUF3295" evidence="2">
    <location>
        <begin position="91"/>
        <end position="348"/>
    </location>
</feature>
<feature type="compositionally biased region" description="Basic and acidic residues" evidence="1">
    <location>
        <begin position="14"/>
        <end position="35"/>
    </location>
</feature>
<organism evidence="3 4">
    <name type="scientific">Amylocarpus encephaloides</name>
    <dbReference type="NCBI Taxonomy" id="45428"/>
    <lineage>
        <taxon>Eukaryota</taxon>
        <taxon>Fungi</taxon>
        <taxon>Dikarya</taxon>
        <taxon>Ascomycota</taxon>
        <taxon>Pezizomycotina</taxon>
        <taxon>Leotiomycetes</taxon>
        <taxon>Helotiales</taxon>
        <taxon>Helotiales incertae sedis</taxon>
        <taxon>Amylocarpus</taxon>
    </lineage>
</organism>
<proteinExistence type="predicted"/>
<dbReference type="EMBL" id="MU251794">
    <property type="protein sequence ID" value="KAG9229270.1"/>
    <property type="molecule type" value="Genomic_DNA"/>
</dbReference>
<dbReference type="AlphaFoldDB" id="A0A9P7Y8U5"/>
<name>A0A9P7Y8U5_9HELO</name>